<feature type="domain" description="HTH cro/C1-type" evidence="2">
    <location>
        <begin position="35"/>
        <end position="91"/>
    </location>
</feature>
<dbReference type="PROSITE" id="PS50943">
    <property type="entry name" value="HTH_CROC1"/>
    <property type="match status" value="1"/>
</dbReference>
<dbReference type="Pfam" id="PF13560">
    <property type="entry name" value="HTH_31"/>
    <property type="match status" value="1"/>
</dbReference>
<gene>
    <name evidence="3" type="ORF">ACFO6V_22035</name>
</gene>
<dbReference type="InterPro" id="IPR043917">
    <property type="entry name" value="DUF5753"/>
</dbReference>
<comment type="caution">
    <text evidence="3">The sequence shown here is derived from an EMBL/GenBank/DDBJ whole genome shotgun (WGS) entry which is preliminary data.</text>
</comment>
<sequence>MTSPGTTPFRGATLPNSTSNSSDIRAARNELGARLRELRRAAGLTGQQLAEAFSWPPSKVSKIENGRQAPTDDDVRSWCRATSTEDVAEDLLASLHTLKTRHRDWQHILRAGLAPSQHAAARDEARTRVFRSFQPTMVPGLLQTPEYARTRLEEGAKVWGKRADLDEAVAARMARQVVLYQPVRKFYFVMTESALMNALCSPQAMLVQIDRLMSVSMLPNVRLGIIPFEKRLTRAPEHGFWVMDKRLVSVETFSAGLDLTQPQEIDLYMRVFETLALDADYDRKAQAHLTRAARAIERRLNRKDDEE</sequence>
<evidence type="ECO:0000313" key="4">
    <source>
        <dbReference type="Proteomes" id="UP001596011"/>
    </source>
</evidence>
<protein>
    <submittedName>
        <fullName evidence="3">Helix-turn-helix domain-containing protein</fullName>
    </submittedName>
</protein>
<dbReference type="InterPro" id="IPR001387">
    <property type="entry name" value="Cro/C1-type_HTH"/>
</dbReference>
<organism evidence="3 4">
    <name type="scientific">Promicromonospora alba</name>
    <dbReference type="NCBI Taxonomy" id="1616110"/>
    <lineage>
        <taxon>Bacteria</taxon>
        <taxon>Bacillati</taxon>
        <taxon>Actinomycetota</taxon>
        <taxon>Actinomycetes</taxon>
        <taxon>Micrococcales</taxon>
        <taxon>Promicromonosporaceae</taxon>
        <taxon>Promicromonospora</taxon>
    </lineage>
</organism>
<evidence type="ECO:0000259" key="2">
    <source>
        <dbReference type="PROSITE" id="PS50943"/>
    </source>
</evidence>
<reference evidence="4" key="1">
    <citation type="journal article" date="2019" name="Int. J. Syst. Evol. Microbiol.">
        <title>The Global Catalogue of Microorganisms (GCM) 10K type strain sequencing project: providing services to taxonomists for standard genome sequencing and annotation.</title>
        <authorList>
            <consortium name="The Broad Institute Genomics Platform"/>
            <consortium name="The Broad Institute Genome Sequencing Center for Infectious Disease"/>
            <person name="Wu L."/>
            <person name="Ma J."/>
        </authorList>
    </citation>
    <scope>NUCLEOTIDE SEQUENCE [LARGE SCALE GENOMIC DNA]</scope>
    <source>
        <strain evidence="4">CCUG 42722</strain>
    </source>
</reference>
<keyword evidence="4" id="KW-1185">Reference proteome</keyword>
<feature type="region of interest" description="Disordered" evidence="1">
    <location>
        <begin position="1"/>
        <end position="25"/>
    </location>
</feature>
<dbReference type="Pfam" id="PF19054">
    <property type="entry name" value="DUF5753"/>
    <property type="match status" value="1"/>
</dbReference>
<feature type="compositionally biased region" description="Polar residues" evidence="1">
    <location>
        <begin position="14"/>
        <end position="23"/>
    </location>
</feature>
<dbReference type="EMBL" id="JBHSFI010000007">
    <property type="protein sequence ID" value="MFC4630943.1"/>
    <property type="molecule type" value="Genomic_DNA"/>
</dbReference>
<dbReference type="Gene3D" id="1.10.260.40">
    <property type="entry name" value="lambda repressor-like DNA-binding domains"/>
    <property type="match status" value="1"/>
</dbReference>
<dbReference type="CDD" id="cd00093">
    <property type="entry name" value="HTH_XRE"/>
    <property type="match status" value="1"/>
</dbReference>
<accession>A0ABV9HM18</accession>
<evidence type="ECO:0000256" key="1">
    <source>
        <dbReference type="SAM" id="MobiDB-lite"/>
    </source>
</evidence>
<dbReference type="InterPro" id="IPR010982">
    <property type="entry name" value="Lambda_DNA-bd_dom_sf"/>
</dbReference>
<dbReference type="Proteomes" id="UP001596011">
    <property type="component" value="Unassembled WGS sequence"/>
</dbReference>
<proteinExistence type="predicted"/>
<name>A0ABV9HM18_9MICO</name>
<evidence type="ECO:0000313" key="3">
    <source>
        <dbReference type="EMBL" id="MFC4630943.1"/>
    </source>
</evidence>
<dbReference type="SUPFAM" id="SSF47413">
    <property type="entry name" value="lambda repressor-like DNA-binding domains"/>
    <property type="match status" value="1"/>
</dbReference>
<dbReference type="RefSeq" id="WP_377139435.1">
    <property type="nucleotide sequence ID" value="NZ_JBHSFI010000007.1"/>
</dbReference>
<dbReference type="SMART" id="SM00530">
    <property type="entry name" value="HTH_XRE"/>
    <property type="match status" value="1"/>
</dbReference>